<keyword evidence="1" id="KW-1133">Transmembrane helix</keyword>
<evidence type="ECO:0000313" key="2">
    <source>
        <dbReference type="EMBL" id="SHF54456.1"/>
    </source>
</evidence>
<dbReference type="Proteomes" id="UP000184088">
    <property type="component" value="Unassembled WGS sequence"/>
</dbReference>
<accession>A0A1M5CID1</accession>
<name>A0A1M5CID1_9THEO</name>
<keyword evidence="1" id="KW-0812">Transmembrane</keyword>
<evidence type="ECO:0000313" key="3">
    <source>
        <dbReference type="Proteomes" id="UP000184088"/>
    </source>
</evidence>
<keyword evidence="1" id="KW-0472">Membrane</keyword>
<keyword evidence="3" id="KW-1185">Reference proteome</keyword>
<organism evidence="2 3">
    <name type="scientific">Caldanaerobius fijiensis DSM 17918</name>
    <dbReference type="NCBI Taxonomy" id="1121256"/>
    <lineage>
        <taxon>Bacteria</taxon>
        <taxon>Bacillati</taxon>
        <taxon>Bacillota</taxon>
        <taxon>Clostridia</taxon>
        <taxon>Thermoanaerobacterales</taxon>
        <taxon>Thermoanaerobacteraceae</taxon>
        <taxon>Caldanaerobius</taxon>
    </lineage>
</organism>
<protein>
    <submittedName>
        <fullName evidence="2">Uncharacterized protein</fullName>
    </submittedName>
</protein>
<dbReference type="STRING" id="1121256.SAMN02746089_02133"/>
<reference evidence="2 3" key="1">
    <citation type="submission" date="2016-11" db="EMBL/GenBank/DDBJ databases">
        <authorList>
            <person name="Jaros S."/>
            <person name="Januszkiewicz K."/>
            <person name="Wedrychowicz H."/>
        </authorList>
    </citation>
    <scope>NUCLEOTIDE SEQUENCE [LARGE SCALE GENOMIC DNA]</scope>
    <source>
        <strain evidence="2 3">DSM 17918</strain>
    </source>
</reference>
<evidence type="ECO:0000256" key="1">
    <source>
        <dbReference type="SAM" id="Phobius"/>
    </source>
</evidence>
<sequence length="193" mass="22106">MPGIPKKPVTNAVAIFIGRYNPIIPPKKLNIRRKINPTMEFNINLNRNFIEMLNSHSTAASAIIPIINHNAPENSITSSPHFYLYEPSPSHRGWSFLFHRPLPAVIHSRSYTISIGVTSGGTFPNEISTILHLMSLLLNLSPYLFLLLFLLWMLFLFSYIRNSSPTCRGWEPSFKFLLKNICFKKHLSTFLCF</sequence>
<gene>
    <name evidence="2" type="ORF">SAMN02746089_02133</name>
</gene>
<dbReference type="AlphaFoldDB" id="A0A1M5CID1"/>
<dbReference type="EMBL" id="FQVH01000028">
    <property type="protein sequence ID" value="SHF54456.1"/>
    <property type="molecule type" value="Genomic_DNA"/>
</dbReference>
<proteinExistence type="predicted"/>
<feature type="transmembrane region" description="Helical" evidence="1">
    <location>
        <begin position="140"/>
        <end position="160"/>
    </location>
</feature>